<dbReference type="Proteomes" id="UP000469670">
    <property type="component" value="Unassembled WGS sequence"/>
</dbReference>
<gene>
    <name evidence="2" type="ORF">G3I50_16060</name>
</gene>
<feature type="non-terminal residue" evidence="2">
    <location>
        <position position="35"/>
    </location>
</feature>
<dbReference type="AlphaFoldDB" id="A0A7K3RX32"/>
<proteinExistence type="predicted"/>
<accession>A0A7K3RX32</accession>
<feature type="compositionally biased region" description="Pro residues" evidence="1">
    <location>
        <begin position="22"/>
        <end position="35"/>
    </location>
</feature>
<comment type="caution">
    <text evidence="2">The sequence shown here is derived from an EMBL/GenBank/DDBJ whole genome shotgun (WGS) entry which is preliminary data.</text>
</comment>
<protein>
    <submittedName>
        <fullName evidence="2">ABC transporter permease</fullName>
    </submittedName>
</protein>
<reference evidence="2 3" key="1">
    <citation type="submission" date="2020-01" db="EMBL/GenBank/DDBJ databases">
        <title>Insect and environment-associated Actinomycetes.</title>
        <authorList>
            <person name="Currrie C."/>
            <person name="Chevrette M."/>
            <person name="Carlson C."/>
            <person name="Stubbendieck R."/>
            <person name="Wendt-Pienkowski E."/>
        </authorList>
    </citation>
    <scope>NUCLEOTIDE SEQUENCE [LARGE SCALE GENOMIC DNA]</scope>
    <source>
        <strain evidence="2 3">SID7590</strain>
    </source>
</reference>
<evidence type="ECO:0000256" key="1">
    <source>
        <dbReference type="SAM" id="MobiDB-lite"/>
    </source>
</evidence>
<feature type="region of interest" description="Disordered" evidence="1">
    <location>
        <begin position="1"/>
        <end position="35"/>
    </location>
</feature>
<sequence>MTDLLPTARTGGGPAVLTKSTAPPPDPPQDPGPRV</sequence>
<name>A0A7K3RX32_9ACTN</name>
<evidence type="ECO:0000313" key="2">
    <source>
        <dbReference type="EMBL" id="NEC19759.1"/>
    </source>
</evidence>
<dbReference type="EMBL" id="JAAGMP010000714">
    <property type="protein sequence ID" value="NEC19759.1"/>
    <property type="molecule type" value="Genomic_DNA"/>
</dbReference>
<evidence type="ECO:0000313" key="3">
    <source>
        <dbReference type="Proteomes" id="UP000469670"/>
    </source>
</evidence>
<organism evidence="2 3">
    <name type="scientific">Streptomyces parvus</name>
    <dbReference type="NCBI Taxonomy" id="66428"/>
    <lineage>
        <taxon>Bacteria</taxon>
        <taxon>Bacillati</taxon>
        <taxon>Actinomycetota</taxon>
        <taxon>Actinomycetes</taxon>
        <taxon>Kitasatosporales</taxon>
        <taxon>Streptomycetaceae</taxon>
        <taxon>Streptomyces</taxon>
    </lineage>
</organism>